<evidence type="ECO:0000313" key="9">
    <source>
        <dbReference type="Proteomes" id="UP000638648"/>
    </source>
</evidence>
<sequence>MEFRLLGPVEARDDEGRRLDLGARQQRFVLAVLLLEANHVVPATRLVGLLWPDDPPRSARQSIQVRISRLRSLLGASVPVVSEGAGYRIRIDPLAVDAHRFRARVSAARGAVEDGADDRAVALFRQALSLWSGEPLAGAAAEAVRLQLSHGLEEARLVAVEDCLDAELRLGHHASVLDELTDLVRTHPTRERLVGQLMLGLHRCGQTARALEVARQTRELLAGELGIDPGIELRDLELAILRDDPSLLVRPPHHTNTGRVEGAGSVPKPEPATDAAAGEPDNPARTLTPPAQLPPAVSGFTGRRAQLRDLDRYVTAGTEDAAASRLVVVSGMGGLGKTALTLHWAHQVADRFPDGQLYLDLRGHAAVPAVRPIEALAHFLLGLGFEPARIPHDLDAATAAYRTALAGRSLLVVLDNAADPAQVRPLLPAAPGCLTLVTSRDRLSGLVARDGADRLALDTLTTEEAIDLLERLLGPTRAAAETEAVTALAKVCGRLPLALRIAAGFLTDNPAHTVRAYVEQLQQGDLLDALTVDGDDDAAIRATFDLSYQRLSDPERRMFRLLGLVPGPDVTPGAAAALAAIPVADAGRQLSRLCASHLLTEHVPGRFMLHDLLREYARGRAEATSRPGIAPTPSNASWRGTTSTPGTRTCACPPRWSASLRRRFRTGSPPPSRRATPTRHCTGSRTRMRTCGPLSPSARSTGRTGGCG</sequence>
<evidence type="ECO:0000259" key="7">
    <source>
        <dbReference type="PROSITE" id="PS51755"/>
    </source>
</evidence>
<dbReference type="Gene3D" id="1.25.40.10">
    <property type="entry name" value="Tetratricopeptide repeat domain"/>
    <property type="match status" value="1"/>
</dbReference>
<evidence type="ECO:0000256" key="2">
    <source>
        <dbReference type="ARBA" id="ARBA00023015"/>
    </source>
</evidence>
<keyword evidence="9" id="KW-1185">Reference proteome</keyword>
<dbReference type="SMART" id="SM00862">
    <property type="entry name" value="Trans_reg_C"/>
    <property type="match status" value="1"/>
</dbReference>
<dbReference type="InterPro" id="IPR016032">
    <property type="entry name" value="Sig_transdc_resp-reg_C-effctor"/>
</dbReference>
<dbReference type="InterPro" id="IPR005158">
    <property type="entry name" value="BTAD"/>
</dbReference>
<dbReference type="SMART" id="SM01043">
    <property type="entry name" value="BTAD"/>
    <property type="match status" value="1"/>
</dbReference>
<name>A0A927RNJ2_9ACTN</name>
<evidence type="ECO:0000256" key="6">
    <source>
        <dbReference type="SAM" id="MobiDB-lite"/>
    </source>
</evidence>
<reference evidence="8" key="1">
    <citation type="submission" date="2020-10" db="EMBL/GenBank/DDBJ databases">
        <title>Sequencing the genomes of 1000 actinobacteria strains.</title>
        <authorList>
            <person name="Klenk H.-P."/>
        </authorList>
    </citation>
    <scope>NUCLEOTIDE SEQUENCE</scope>
    <source>
        <strain evidence="8">DSM 45354</strain>
    </source>
</reference>
<accession>A0A927RNJ2</accession>
<proteinExistence type="inferred from homology"/>
<dbReference type="EMBL" id="JADBEM010000001">
    <property type="protein sequence ID" value="MBE1610128.1"/>
    <property type="molecule type" value="Genomic_DNA"/>
</dbReference>
<dbReference type="Gene3D" id="1.10.10.10">
    <property type="entry name" value="Winged helix-like DNA-binding domain superfamily/Winged helix DNA-binding domain"/>
    <property type="match status" value="1"/>
</dbReference>
<comment type="similarity">
    <text evidence="1">Belongs to the AfsR/DnrI/RedD regulatory family.</text>
</comment>
<dbReference type="Gene3D" id="3.40.50.300">
    <property type="entry name" value="P-loop containing nucleotide triphosphate hydrolases"/>
    <property type="match status" value="1"/>
</dbReference>
<dbReference type="GO" id="GO:0006355">
    <property type="term" value="P:regulation of DNA-templated transcription"/>
    <property type="evidence" value="ECO:0007669"/>
    <property type="project" value="InterPro"/>
</dbReference>
<evidence type="ECO:0000256" key="4">
    <source>
        <dbReference type="ARBA" id="ARBA00023163"/>
    </source>
</evidence>
<gene>
    <name evidence="8" type="ORF">HEB94_006976</name>
</gene>
<dbReference type="InterPro" id="IPR011990">
    <property type="entry name" value="TPR-like_helical_dom_sf"/>
</dbReference>
<dbReference type="InterPro" id="IPR042197">
    <property type="entry name" value="Apaf_helical"/>
</dbReference>
<dbReference type="Pfam" id="PF03704">
    <property type="entry name" value="BTAD"/>
    <property type="match status" value="1"/>
</dbReference>
<feature type="DNA-binding region" description="OmpR/PhoB-type" evidence="5">
    <location>
        <begin position="1"/>
        <end position="91"/>
    </location>
</feature>
<dbReference type="GO" id="GO:0000160">
    <property type="term" value="P:phosphorelay signal transduction system"/>
    <property type="evidence" value="ECO:0007669"/>
    <property type="project" value="InterPro"/>
</dbReference>
<dbReference type="AlphaFoldDB" id="A0A927RNJ2"/>
<dbReference type="SUPFAM" id="SSF46894">
    <property type="entry name" value="C-terminal effector domain of the bipartite response regulators"/>
    <property type="match status" value="1"/>
</dbReference>
<feature type="region of interest" description="Disordered" evidence="6">
    <location>
        <begin position="247"/>
        <end position="300"/>
    </location>
</feature>
<dbReference type="Gene3D" id="1.10.8.430">
    <property type="entry name" value="Helical domain of apoptotic protease-activating factors"/>
    <property type="match status" value="1"/>
</dbReference>
<feature type="domain" description="OmpR/PhoB-type" evidence="7">
    <location>
        <begin position="1"/>
        <end position="91"/>
    </location>
</feature>
<evidence type="ECO:0000256" key="3">
    <source>
        <dbReference type="ARBA" id="ARBA00023125"/>
    </source>
</evidence>
<dbReference type="GO" id="GO:0043531">
    <property type="term" value="F:ADP binding"/>
    <property type="evidence" value="ECO:0007669"/>
    <property type="project" value="InterPro"/>
</dbReference>
<dbReference type="PANTHER" id="PTHR35807:SF1">
    <property type="entry name" value="TRANSCRIPTIONAL REGULATOR REDD"/>
    <property type="match status" value="1"/>
</dbReference>
<dbReference type="InterPro" id="IPR001867">
    <property type="entry name" value="OmpR/PhoB-type_DNA-bd"/>
</dbReference>
<dbReference type="RefSeq" id="WP_192753547.1">
    <property type="nucleotide sequence ID" value="NZ_BAABJL010000131.1"/>
</dbReference>
<dbReference type="CDD" id="cd15831">
    <property type="entry name" value="BTAD"/>
    <property type="match status" value="1"/>
</dbReference>
<keyword evidence="3 5" id="KW-0238">DNA-binding</keyword>
<evidence type="ECO:0000256" key="1">
    <source>
        <dbReference type="ARBA" id="ARBA00005820"/>
    </source>
</evidence>
<dbReference type="Proteomes" id="UP000638648">
    <property type="component" value="Unassembled WGS sequence"/>
</dbReference>
<dbReference type="GO" id="GO:0003677">
    <property type="term" value="F:DNA binding"/>
    <property type="evidence" value="ECO:0007669"/>
    <property type="project" value="UniProtKB-UniRule"/>
</dbReference>
<dbReference type="PANTHER" id="PTHR35807">
    <property type="entry name" value="TRANSCRIPTIONAL REGULATOR REDD-RELATED"/>
    <property type="match status" value="1"/>
</dbReference>
<evidence type="ECO:0000256" key="5">
    <source>
        <dbReference type="PROSITE-ProRule" id="PRU01091"/>
    </source>
</evidence>
<dbReference type="SUPFAM" id="SSF52540">
    <property type="entry name" value="P-loop containing nucleoside triphosphate hydrolases"/>
    <property type="match status" value="1"/>
</dbReference>
<dbReference type="InterPro" id="IPR036388">
    <property type="entry name" value="WH-like_DNA-bd_sf"/>
</dbReference>
<dbReference type="Pfam" id="PF00486">
    <property type="entry name" value="Trans_reg_C"/>
    <property type="match status" value="1"/>
</dbReference>
<keyword evidence="2" id="KW-0805">Transcription regulation</keyword>
<dbReference type="SUPFAM" id="SSF48452">
    <property type="entry name" value="TPR-like"/>
    <property type="match status" value="1"/>
</dbReference>
<comment type="caution">
    <text evidence="8">The sequence shown here is derived from an EMBL/GenBank/DDBJ whole genome shotgun (WGS) entry which is preliminary data.</text>
</comment>
<dbReference type="InterPro" id="IPR051677">
    <property type="entry name" value="AfsR-DnrI-RedD_regulator"/>
</dbReference>
<protein>
    <submittedName>
        <fullName evidence="8">DNA-binding SARP family transcriptional activator</fullName>
    </submittedName>
</protein>
<feature type="region of interest" description="Disordered" evidence="6">
    <location>
        <begin position="621"/>
        <end position="708"/>
    </location>
</feature>
<dbReference type="PROSITE" id="PS51755">
    <property type="entry name" value="OMPR_PHOB"/>
    <property type="match status" value="1"/>
</dbReference>
<keyword evidence="4" id="KW-0804">Transcription</keyword>
<organism evidence="8 9">
    <name type="scientific">Actinopolymorpha pittospori</name>
    <dbReference type="NCBI Taxonomy" id="648752"/>
    <lineage>
        <taxon>Bacteria</taxon>
        <taxon>Bacillati</taxon>
        <taxon>Actinomycetota</taxon>
        <taxon>Actinomycetes</taxon>
        <taxon>Propionibacteriales</taxon>
        <taxon>Actinopolymorphaceae</taxon>
        <taxon>Actinopolymorpha</taxon>
    </lineage>
</organism>
<dbReference type="PRINTS" id="PR00364">
    <property type="entry name" value="DISEASERSIST"/>
</dbReference>
<feature type="compositionally biased region" description="Polar residues" evidence="6">
    <location>
        <begin position="632"/>
        <end position="647"/>
    </location>
</feature>
<dbReference type="InterPro" id="IPR027417">
    <property type="entry name" value="P-loop_NTPase"/>
</dbReference>
<evidence type="ECO:0000313" key="8">
    <source>
        <dbReference type="EMBL" id="MBE1610128.1"/>
    </source>
</evidence>